<dbReference type="Pfam" id="PF01476">
    <property type="entry name" value="LysM"/>
    <property type="match status" value="2"/>
</dbReference>
<dbReference type="Gene3D" id="3.10.350.10">
    <property type="entry name" value="LysM domain"/>
    <property type="match status" value="2"/>
</dbReference>
<dbReference type="InterPro" id="IPR018392">
    <property type="entry name" value="LysM"/>
</dbReference>
<dbReference type="CDD" id="cd12797">
    <property type="entry name" value="M23_peptidase"/>
    <property type="match status" value="1"/>
</dbReference>
<feature type="region of interest" description="Disordered" evidence="2">
    <location>
        <begin position="171"/>
        <end position="195"/>
    </location>
</feature>
<dbReference type="CDD" id="cd00118">
    <property type="entry name" value="LysM"/>
    <property type="match status" value="2"/>
</dbReference>
<dbReference type="InterPro" id="IPR036779">
    <property type="entry name" value="LysM_dom_sf"/>
</dbReference>
<organism evidence="5 6">
    <name type="scientific">Hoeflea poritis</name>
    <dbReference type="NCBI Taxonomy" id="2993659"/>
    <lineage>
        <taxon>Bacteria</taxon>
        <taxon>Pseudomonadati</taxon>
        <taxon>Pseudomonadota</taxon>
        <taxon>Alphaproteobacteria</taxon>
        <taxon>Hyphomicrobiales</taxon>
        <taxon>Rhizobiaceae</taxon>
        <taxon>Hoeflea</taxon>
    </lineage>
</organism>
<comment type="caution">
    <text evidence="5">The sequence shown here is derived from an EMBL/GenBank/DDBJ whole genome shotgun (WGS) entry which is preliminary data.</text>
</comment>
<dbReference type="RefSeq" id="WP_271090445.1">
    <property type="nucleotide sequence ID" value="NZ_JAPJZH010000009.1"/>
</dbReference>
<dbReference type="SUPFAM" id="SSF51261">
    <property type="entry name" value="Duplicated hybrid motif"/>
    <property type="match status" value="1"/>
</dbReference>
<sequence length="561" mass="57726">MRIRLSAISSKTARRLAGAVCLASLAAGCSSEATRFDHGLFTGTVPEPVGSRNAGTATARAPAPAPAPGEPALAQPYPGDASAANTASTYDRTHTGSIAQTYPATSQQQPVYVAQPAVERKPLRSAPAIEPPVQDVRLAPVPVVSAKEPDLQRAPVTKKVEVPVARIPTPVPAPKQVASRAPASSNSLGTAPDPIITGTTPSSAAARNDVAGGWTTTGGTRVAIAPGETIYNLSRRYGVPAREIMKANKIADPSRVAAGQVVIIPTYVYSRTTPVSAPDNDPKTRAARASTGYQGEAQPDKVPLPKRAPDRQVAVLPKAPTPKPTTPEAAENKTIAASSSTAGTSATYTVQPGDSLSGIATRNGITVNALKAANGLSTATIRVGQTLIVPRANSRVDGVQTASVPANKGTAATVKSYAEETPAQAAAVATPTPKTTGIDKLRWPARGQIMSGFGAVDGGARNDGIDISLPKGTPVKAAENGVVIYAGTGLKEFGKTVLVRHGNGLVSVYGHASELIVERGDQVSRGQVVALSGMSGQATRPKLHFEIRKDAKPVDPLTYLE</sequence>
<gene>
    <name evidence="5" type="ORF">OOZ53_14960</name>
</gene>
<protein>
    <submittedName>
        <fullName evidence="5">Peptidoglycan DD-metalloendopeptidase family protein</fullName>
    </submittedName>
</protein>
<evidence type="ECO:0000256" key="2">
    <source>
        <dbReference type="SAM" id="MobiDB-lite"/>
    </source>
</evidence>
<feature type="compositionally biased region" description="Low complexity" evidence="2">
    <location>
        <begin position="326"/>
        <end position="338"/>
    </location>
</feature>
<feature type="chain" id="PRO_5046468687" evidence="3">
    <location>
        <begin position="27"/>
        <end position="561"/>
    </location>
</feature>
<accession>A0ABT4VPP1</accession>
<dbReference type="InterPro" id="IPR011055">
    <property type="entry name" value="Dup_hybrid_motif"/>
</dbReference>
<dbReference type="PROSITE" id="PS51782">
    <property type="entry name" value="LYSM"/>
    <property type="match status" value="2"/>
</dbReference>
<dbReference type="InterPro" id="IPR050570">
    <property type="entry name" value="Cell_wall_metabolism_enzyme"/>
</dbReference>
<dbReference type="InterPro" id="IPR016047">
    <property type="entry name" value="M23ase_b-sheet_dom"/>
</dbReference>
<evidence type="ECO:0000256" key="1">
    <source>
        <dbReference type="ARBA" id="ARBA00038420"/>
    </source>
</evidence>
<dbReference type="SUPFAM" id="SSF54106">
    <property type="entry name" value="LysM domain"/>
    <property type="match status" value="2"/>
</dbReference>
<keyword evidence="3" id="KW-0732">Signal</keyword>
<evidence type="ECO:0000313" key="5">
    <source>
        <dbReference type="EMBL" id="MDA4846661.1"/>
    </source>
</evidence>
<dbReference type="SMART" id="SM00257">
    <property type="entry name" value="LysM"/>
    <property type="match status" value="2"/>
</dbReference>
<dbReference type="EMBL" id="JAPJZH010000009">
    <property type="protein sequence ID" value="MDA4846661.1"/>
    <property type="molecule type" value="Genomic_DNA"/>
</dbReference>
<feature type="signal peptide" evidence="3">
    <location>
        <begin position="1"/>
        <end position="26"/>
    </location>
</feature>
<comment type="similarity">
    <text evidence="1">Belongs to the E.coli NlpD/Haemophilus LppB family.</text>
</comment>
<dbReference type="Proteomes" id="UP001148313">
    <property type="component" value="Unassembled WGS sequence"/>
</dbReference>
<feature type="region of interest" description="Disordered" evidence="2">
    <location>
        <begin position="47"/>
        <end position="71"/>
    </location>
</feature>
<evidence type="ECO:0000313" key="6">
    <source>
        <dbReference type="Proteomes" id="UP001148313"/>
    </source>
</evidence>
<dbReference type="PANTHER" id="PTHR21666:SF263">
    <property type="entry name" value="MUREIN HYDROLASE ACTIVATOR NLPD"/>
    <property type="match status" value="1"/>
</dbReference>
<proteinExistence type="inferred from homology"/>
<dbReference type="Pfam" id="PF01551">
    <property type="entry name" value="Peptidase_M23"/>
    <property type="match status" value="1"/>
</dbReference>
<feature type="domain" description="LysM" evidence="4">
    <location>
        <begin position="220"/>
        <end position="264"/>
    </location>
</feature>
<dbReference type="PANTHER" id="PTHR21666">
    <property type="entry name" value="PEPTIDASE-RELATED"/>
    <property type="match status" value="1"/>
</dbReference>
<feature type="domain" description="LysM" evidence="4">
    <location>
        <begin position="346"/>
        <end position="389"/>
    </location>
</feature>
<dbReference type="PROSITE" id="PS51257">
    <property type="entry name" value="PROKAR_LIPOPROTEIN"/>
    <property type="match status" value="1"/>
</dbReference>
<feature type="region of interest" description="Disordered" evidence="2">
    <location>
        <begin position="272"/>
        <end position="338"/>
    </location>
</feature>
<reference evidence="5" key="1">
    <citation type="submission" date="2022-11" db="EMBL/GenBank/DDBJ databases">
        <title>Hoeflea poritis sp. nov., isolated from scleractinian coral Porites lutea.</title>
        <authorList>
            <person name="Zhang G."/>
            <person name="Wei Q."/>
            <person name="Cai L."/>
        </authorList>
    </citation>
    <scope>NUCLEOTIDE SEQUENCE</scope>
    <source>
        <strain evidence="5">E7-10</strain>
    </source>
</reference>
<evidence type="ECO:0000256" key="3">
    <source>
        <dbReference type="SAM" id="SignalP"/>
    </source>
</evidence>
<keyword evidence="6" id="KW-1185">Reference proteome</keyword>
<name>A0ABT4VPP1_9HYPH</name>
<dbReference type="Gene3D" id="2.70.70.10">
    <property type="entry name" value="Glucose Permease (Domain IIA)"/>
    <property type="match status" value="1"/>
</dbReference>
<evidence type="ECO:0000259" key="4">
    <source>
        <dbReference type="PROSITE" id="PS51782"/>
    </source>
</evidence>